<dbReference type="InterPro" id="IPR002110">
    <property type="entry name" value="Ankyrin_rpt"/>
</dbReference>
<dbReference type="PANTHER" id="PTHR24171">
    <property type="entry name" value="ANKYRIN REPEAT DOMAIN-CONTAINING PROTEIN 39-RELATED"/>
    <property type="match status" value="1"/>
</dbReference>
<dbReference type="OrthoDB" id="4772757at2759"/>
<dbReference type="PANTHER" id="PTHR24171:SF9">
    <property type="entry name" value="ANKYRIN REPEAT DOMAIN-CONTAINING PROTEIN 39"/>
    <property type="match status" value="1"/>
</dbReference>
<sequence>MTLKGPASRRQLLEQYPFAEYAATYWSKFASKVESCSDEVVESVKRYYSAAAHEAFTIGYHISKPDHPHTNYGSETVAPLYYASFSGLLNSVKMLRIDTDINKKQGYYGCALLAAVARKHLAIAKELLSRGANVNVEYRRTKPPLSTAVANNDIAMIQLLIEHHADVNFTGGDDLGPL</sequence>
<evidence type="ECO:0000256" key="1">
    <source>
        <dbReference type="ARBA" id="ARBA00022737"/>
    </source>
</evidence>
<dbReference type="Proteomes" id="UP000243081">
    <property type="component" value="Unassembled WGS sequence"/>
</dbReference>
<feature type="repeat" description="ANK" evidence="3">
    <location>
        <begin position="140"/>
        <end position="172"/>
    </location>
</feature>
<dbReference type="InterPro" id="IPR036770">
    <property type="entry name" value="Ankyrin_rpt-contain_sf"/>
</dbReference>
<keyword evidence="1" id="KW-0677">Repeat</keyword>
<dbReference type="EMBL" id="LUKN01002826">
    <property type="protein sequence ID" value="OAQ98539.1"/>
    <property type="molecule type" value="Genomic_DNA"/>
</dbReference>
<organism evidence="4 5">
    <name type="scientific">Cordyceps confragosa</name>
    <name type="common">Lecanicillium lecanii</name>
    <dbReference type="NCBI Taxonomy" id="2714763"/>
    <lineage>
        <taxon>Eukaryota</taxon>
        <taxon>Fungi</taxon>
        <taxon>Dikarya</taxon>
        <taxon>Ascomycota</taxon>
        <taxon>Pezizomycotina</taxon>
        <taxon>Sordariomycetes</taxon>
        <taxon>Hypocreomycetidae</taxon>
        <taxon>Hypocreales</taxon>
        <taxon>Cordycipitaceae</taxon>
        <taxon>Akanthomyces</taxon>
    </lineage>
</organism>
<dbReference type="SMART" id="SM00248">
    <property type="entry name" value="ANK"/>
    <property type="match status" value="2"/>
</dbReference>
<dbReference type="Gene3D" id="1.25.40.20">
    <property type="entry name" value="Ankyrin repeat-containing domain"/>
    <property type="match status" value="1"/>
</dbReference>
<keyword evidence="2 3" id="KW-0040">ANK repeat</keyword>
<evidence type="ECO:0000256" key="3">
    <source>
        <dbReference type="PROSITE-ProRule" id="PRU00023"/>
    </source>
</evidence>
<reference evidence="4 5" key="1">
    <citation type="submission" date="2016-03" db="EMBL/GenBank/DDBJ databases">
        <title>Fine-scale spatial genetic structure of a fungal parasite of coffee scale insects.</title>
        <authorList>
            <person name="Jackson D."/>
            <person name="Zemenick K.A."/>
            <person name="Malloure B."/>
            <person name="Quandt C.A."/>
            <person name="James T.Y."/>
        </authorList>
    </citation>
    <scope>NUCLEOTIDE SEQUENCE [LARGE SCALE GENOMIC DNA]</scope>
    <source>
        <strain evidence="4 5">UM487</strain>
    </source>
</reference>
<dbReference type="AlphaFoldDB" id="A0A179I9U6"/>
<dbReference type="PROSITE" id="PS50088">
    <property type="entry name" value="ANK_REPEAT"/>
    <property type="match status" value="1"/>
</dbReference>
<proteinExistence type="predicted"/>
<feature type="non-terminal residue" evidence="4">
    <location>
        <position position="178"/>
    </location>
</feature>
<comment type="caution">
    <text evidence="4">The sequence shown here is derived from an EMBL/GenBank/DDBJ whole genome shotgun (WGS) entry which is preliminary data.</text>
</comment>
<dbReference type="SUPFAM" id="SSF48403">
    <property type="entry name" value="Ankyrin repeat"/>
    <property type="match status" value="1"/>
</dbReference>
<evidence type="ECO:0000313" key="4">
    <source>
        <dbReference type="EMBL" id="OAQ98539.1"/>
    </source>
</evidence>
<keyword evidence="5" id="KW-1185">Reference proteome</keyword>
<gene>
    <name evidence="4" type="ORF">LLEC1_08051</name>
</gene>
<evidence type="ECO:0000313" key="5">
    <source>
        <dbReference type="Proteomes" id="UP000243081"/>
    </source>
</evidence>
<accession>A0A179I9U6</accession>
<name>A0A179I9U6_CORDF</name>
<evidence type="ECO:0000256" key="2">
    <source>
        <dbReference type="ARBA" id="ARBA00023043"/>
    </source>
</evidence>
<protein>
    <submittedName>
        <fullName evidence="4">Uncharacterized protein</fullName>
    </submittedName>
</protein>
<dbReference type="Pfam" id="PF12796">
    <property type="entry name" value="Ank_2"/>
    <property type="match status" value="1"/>
</dbReference>